<protein>
    <recommendedName>
        <fullName evidence="3">Apea-like HEPN domain-containing protein</fullName>
    </recommendedName>
</protein>
<gene>
    <name evidence="1" type="ORF">DFR29_11579</name>
</gene>
<name>A0A4V3DLI2_9GAMM</name>
<evidence type="ECO:0000313" key="1">
    <source>
        <dbReference type="EMBL" id="TDR39691.1"/>
    </source>
</evidence>
<dbReference type="EMBL" id="SNZH01000015">
    <property type="protein sequence ID" value="TDR39691.1"/>
    <property type="molecule type" value="Genomic_DNA"/>
</dbReference>
<dbReference type="RefSeq" id="WP_133820690.1">
    <property type="nucleotide sequence ID" value="NZ_SNZH01000015.1"/>
</dbReference>
<dbReference type="Proteomes" id="UP000295293">
    <property type="component" value="Unassembled WGS sequence"/>
</dbReference>
<reference evidence="1 2" key="1">
    <citation type="submission" date="2019-03" db="EMBL/GenBank/DDBJ databases">
        <title>Genomic Encyclopedia of Type Strains, Phase IV (KMG-IV): sequencing the most valuable type-strain genomes for metagenomic binning, comparative biology and taxonomic classification.</title>
        <authorList>
            <person name="Goeker M."/>
        </authorList>
    </citation>
    <scope>NUCLEOTIDE SEQUENCE [LARGE SCALE GENOMIC DNA]</scope>
    <source>
        <strain evidence="1 2">DSM 21667</strain>
    </source>
</reference>
<dbReference type="AlphaFoldDB" id="A0A4V3DLI2"/>
<keyword evidence="2" id="KW-1185">Reference proteome</keyword>
<organism evidence="1 2">
    <name type="scientific">Tahibacter aquaticus</name>
    <dbReference type="NCBI Taxonomy" id="520092"/>
    <lineage>
        <taxon>Bacteria</taxon>
        <taxon>Pseudomonadati</taxon>
        <taxon>Pseudomonadota</taxon>
        <taxon>Gammaproteobacteria</taxon>
        <taxon>Lysobacterales</taxon>
        <taxon>Rhodanobacteraceae</taxon>
        <taxon>Tahibacter</taxon>
    </lineage>
</organism>
<evidence type="ECO:0000313" key="2">
    <source>
        <dbReference type="Proteomes" id="UP000295293"/>
    </source>
</evidence>
<evidence type="ECO:0008006" key="3">
    <source>
        <dbReference type="Google" id="ProtNLM"/>
    </source>
</evidence>
<sequence length="348" mass="38934">MKYRYTSAWRMQGGWSFPSQPTTRELVNHAGRRLVLTTDPADYLRVFDRRMLVANHMLGGGPYRNASGWDNAAIARELSRVAVERRDKVASAWFVVVVVDGVLDGDIGNPDGAVVIDDDVFGWELFDAEGLKKAHERDVDALMTVLSTSFEWTPRFEQLGESVVGLLDDGRQVQSLSATAFGDLSVSRALPNDDQLDIQARACALLDDTKLAAVARLSRRMVAGSSDPLLRFLHAWCALEILIGKTAGLVNRAALPAGIPALQVLVEVERQDPDHNRRSIRQFLLATAWLFPVWSRDEVETQLKIFDSVRKLRNRLFHGENVDERTLPTVPLFDLLRRYLSATLTHSS</sequence>
<dbReference type="OrthoDB" id="7064131at2"/>
<proteinExistence type="predicted"/>
<comment type="caution">
    <text evidence="1">The sequence shown here is derived from an EMBL/GenBank/DDBJ whole genome shotgun (WGS) entry which is preliminary data.</text>
</comment>
<accession>A0A4V3DLI2</accession>